<dbReference type="GeneID" id="25037909"/>
<protein>
    <submittedName>
        <fullName evidence="2">Uncharacterized protein</fullName>
    </submittedName>
</protein>
<name>S9W399_SCHCR</name>
<sequence length="135" mass="14928">MHTAILTYFSLLVSGLATLLGERHLFQPIPRDNSTHVDAVNMLTCLSASGFPGNTVIATDDAQSLTLVSNMTEIDTDTLDPVMARCFNSFAYGLSFSHYKYVNFPDDDNLRPVTSLEDALANPDSLPEFLRLKRI</sequence>
<gene>
    <name evidence="2" type="ORF">SPOG_03592</name>
</gene>
<evidence type="ECO:0000313" key="3">
    <source>
        <dbReference type="Proteomes" id="UP000015464"/>
    </source>
</evidence>
<dbReference type="EMBL" id="KE546988">
    <property type="protein sequence ID" value="EPY53034.1"/>
    <property type="molecule type" value="Genomic_DNA"/>
</dbReference>
<dbReference type="eggNOG" id="ENOG502SSU1">
    <property type="taxonomic scope" value="Eukaryota"/>
</dbReference>
<accession>S9W399</accession>
<reference evidence="2 3" key="1">
    <citation type="journal article" date="2011" name="Science">
        <title>Comparative functional genomics of the fission yeasts.</title>
        <authorList>
            <person name="Rhind N."/>
            <person name="Chen Z."/>
            <person name="Yassour M."/>
            <person name="Thompson D.A."/>
            <person name="Haas B.J."/>
            <person name="Habib N."/>
            <person name="Wapinski I."/>
            <person name="Roy S."/>
            <person name="Lin M.F."/>
            <person name="Heiman D.I."/>
            <person name="Young S.K."/>
            <person name="Furuya K."/>
            <person name="Guo Y."/>
            <person name="Pidoux A."/>
            <person name="Chen H.M."/>
            <person name="Robbertse B."/>
            <person name="Goldberg J.M."/>
            <person name="Aoki K."/>
            <person name="Bayne E.H."/>
            <person name="Berlin A.M."/>
            <person name="Desjardins C.A."/>
            <person name="Dobbs E."/>
            <person name="Dukaj L."/>
            <person name="Fan L."/>
            <person name="FitzGerald M.G."/>
            <person name="French C."/>
            <person name="Gujja S."/>
            <person name="Hansen K."/>
            <person name="Keifenheim D."/>
            <person name="Levin J.Z."/>
            <person name="Mosher R.A."/>
            <person name="Mueller C.A."/>
            <person name="Pfiffner J."/>
            <person name="Priest M."/>
            <person name="Russ C."/>
            <person name="Smialowska A."/>
            <person name="Swoboda P."/>
            <person name="Sykes S.M."/>
            <person name="Vaughn M."/>
            <person name="Vengrova S."/>
            <person name="Yoder R."/>
            <person name="Zeng Q."/>
            <person name="Allshire R."/>
            <person name="Baulcombe D."/>
            <person name="Birren B.W."/>
            <person name="Brown W."/>
            <person name="Ekwall K."/>
            <person name="Kellis M."/>
            <person name="Leatherwood J."/>
            <person name="Levin H."/>
            <person name="Margalit H."/>
            <person name="Martienssen R."/>
            <person name="Nieduszynski C.A."/>
            <person name="Spatafora J.W."/>
            <person name="Friedman N."/>
            <person name="Dalgaard J.Z."/>
            <person name="Baumann P."/>
            <person name="Niki H."/>
            <person name="Regev A."/>
            <person name="Nusbaum C."/>
        </authorList>
    </citation>
    <scope>NUCLEOTIDE SEQUENCE [LARGE SCALE GENOMIC DNA]</scope>
    <source>
        <strain evidence="3">OY26 / ATCC MYA-4695 / CBS 11777 / NBRC 106824 / NRRL Y48691</strain>
    </source>
</reference>
<dbReference type="OMA" id="HMKEIAN"/>
<feature type="signal peptide" evidence="1">
    <location>
        <begin position="1"/>
        <end position="21"/>
    </location>
</feature>
<dbReference type="RefSeq" id="XP_013021309.1">
    <property type="nucleotide sequence ID" value="XM_013165855.1"/>
</dbReference>
<evidence type="ECO:0000256" key="1">
    <source>
        <dbReference type="SAM" id="SignalP"/>
    </source>
</evidence>
<dbReference type="Proteomes" id="UP000015464">
    <property type="component" value="Unassembled WGS sequence"/>
</dbReference>
<keyword evidence="1" id="KW-0732">Signal</keyword>
<dbReference type="OrthoDB" id="5486522at2759"/>
<feature type="chain" id="PRO_5004559477" evidence="1">
    <location>
        <begin position="22"/>
        <end position="135"/>
    </location>
</feature>
<dbReference type="HOGENOM" id="CLU_1769190_0_0_1"/>
<organism evidence="2 3">
    <name type="scientific">Schizosaccharomyces cryophilus (strain OY26 / ATCC MYA-4695 / CBS 11777 / NBRC 106824 / NRRL Y48691)</name>
    <name type="common">Fission yeast</name>
    <dbReference type="NCBI Taxonomy" id="653667"/>
    <lineage>
        <taxon>Eukaryota</taxon>
        <taxon>Fungi</taxon>
        <taxon>Dikarya</taxon>
        <taxon>Ascomycota</taxon>
        <taxon>Taphrinomycotina</taxon>
        <taxon>Schizosaccharomycetes</taxon>
        <taxon>Schizosaccharomycetales</taxon>
        <taxon>Schizosaccharomycetaceae</taxon>
        <taxon>Schizosaccharomyces</taxon>
    </lineage>
</organism>
<evidence type="ECO:0000313" key="2">
    <source>
        <dbReference type="EMBL" id="EPY53034.1"/>
    </source>
</evidence>
<proteinExistence type="predicted"/>
<keyword evidence="3" id="KW-1185">Reference proteome</keyword>
<dbReference type="AlphaFoldDB" id="S9W399"/>